<name>A0A816ARP5_9BILA</name>
<dbReference type="Proteomes" id="UP000681722">
    <property type="component" value="Unassembled WGS sequence"/>
</dbReference>
<dbReference type="InterPro" id="IPR011004">
    <property type="entry name" value="Trimer_LpxA-like_sf"/>
</dbReference>
<dbReference type="Proteomes" id="UP000663829">
    <property type="component" value="Unassembled WGS sequence"/>
</dbReference>
<dbReference type="Gene3D" id="2.160.10.10">
    <property type="entry name" value="Hexapeptide repeat proteins"/>
    <property type="match status" value="1"/>
</dbReference>
<evidence type="ECO:0000313" key="1">
    <source>
        <dbReference type="EMBL" id="CAF1600975.1"/>
    </source>
</evidence>
<evidence type="ECO:0000313" key="3">
    <source>
        <dbReference type="Proteomes" id="UP000663829"/>
    </source>
</evidence>
<protein>
    <submittedName>
        <fullName evidence="1">Uncharacterized protein</fullName>
    </submittedName>
</protein>
<feature type="non-terminal residue" evidence="1">
    <location>
        <position position="1"/>
    </location>
</feature>
<keyword evidence="3" id="KW-1185">Reference proteome</keyword>
<dbReference type="EMBL" id="CAJNOQ010035731">
    <property type="protein sequence ID" value="CAF1600975.1"/>
    <property type="molecule type" value="Genomic_DNA"/>
</dbReference>
<dbReference type="EMBL" id="CAJOBC010102141">
    <property type="protein sequence ID" value="CAF4478025.1"/>
    <property type="molecule type" value="Genomic_DNA"/>
</dbReference>
<dbReference type="SUPFAM" id="SSF51161">
    <property type="entry name" value="Trimeric LpxA-like enzymes"/>
    <property type="match status" value="1"/>
</dbReference>
<sequence>AKVGDNNEIFHFSRILMFPSNLLTIESNFKSLFDVAFDGIVDRNDGKYMLDQIYIGNDCTMGNSCTIEIRSNIPSNTIVGTMTRFDSKTIITTENKYERVILGIPARQMPFEFKPALLDTTTAVNNQQETKLIENKLILPKYIRHCSQMMSSNYRTLR</sequence>
<dbReference type="AlphaFoldDB" id="A0A816ARP5"/>
<organism evidence="1 3">
    <name type="scientific">Didymodactylos carnosus</name>
    <dbReference type="NCBI Taxonomy" id="1234261"/>
    <lineage>
        <taxon>Eukaryota</taxon>
        <taxon>Metazoa</taxon>
        <taxon>Spiralia</taxon>
        <taxon>Gnathifera</taxon>
        <taxon>Rotifera</taxon>
        <taxon>Eurotatoria</taxon>
        <taxon>Bdelloidea</taxon>
        <taxon>Philodinida</taxon>
        <taxon>Philodinidae</taxon>
        <taxon>Didymodactylos</taxon>
    </lineage>
</organism>
<evidence type="ECO:0000313" key="2">
    <source>
        <dbReference type="EMBL" id="CAF4478025.1"/>
    </source>
</evidence>
<proteinExistence type="predicted"/>
<reference evidence="1" key="1">
    <citation type="submission" date="2021-02" db="EMBL/GenBank/DDBJ databases">
        <authorList>
            <person name="Nowell W R."/>
        </authorList>
    </citation>
    <scope>NUCLEOTIDE SEQUENCE</scope>
</reference>
<gene>
    <name evidence="1" type="ORF">GPM918_LOCUS42436</name>
    <name evidence="2" type="ORF">SRO942_LOCUS43664</name>
</gene>
<comment type="caution">
    <text evidence="1">The sequence shown here is derived from an EMBL/GenBank/DDBJ whole genome shotgun (WGS) entry which is preliminary data.</text>
</comment>
<accession>A0A816ARP5</accession>